<dbReference type="RefSeq" id="WP_234612751.1">
    <property type="nucleotide sequence ID" value="NZ_CP098806.1"/>
</dbReference>
<accession>A0A9X1PB93</accession>
<evidence type="ECO:0000313" key="3">
    <source>
        <dbReference type="Proteomes" id="UP001139700"/>
    </source>
</evidence>
<dbReference type="Pfam" id="PF14121">
    <property type="entry name" value="Porin_10"/>
    <property type="match status" value="1"/>
</dbReference>
<organism evidence="2 3">
    <name type="scientific">Dyadobacter fanqingshengii</name>
    <dbReference type="NCBI Taxonomy" id="2906443"/>
    <lineage>
        <taxon>Bacteria</taxon>
        <taxon>Pseudomonadati</taxon>
        <taxon>Bacteroidota</taxon>
        <taxon>Cytophagia</taxon>
        <taxon>Cytophagales</taxon>
        <taxon>Spirosomataceae</taxon>
        <taxon>Dyadobacter</taxon>
    </lineage>
</organism>
<reference evidence="2" key="1">
    <citation type="submission" date="2021-12" db="EMBL/GenBank/DDBJ databases">
        <title>Novel species in genus Dyadobacter.</title>
        <authorList>
            <person name="Ma C."/>
        </authorList>
    </citation>
    <scope>NUCLEOTIDE SEQUENCE</scope>
    <source>
        <strain evidence="2">CY399</strain>
    </source>
</reference>
<dbReference type="AlphaFoldDB" id="A0A9X1PB93"/>
<evidence type="ECO:0000313" key="2">
    <source>
        <dbReference type="EMBL" id="MCF0040305.1"/>
    </source>
</evidence>
<feature type="region of interest" description="Disordered" evidence="1">
    <location>
        <begin position="29"/>
        <end position="61"/>
    </location>
</feature>
<proteinExistence type="predicted"/>
<dbReference type="InterPro" id="IPR025631">
    <property type="entry name" value="Porin_10"/>
</dbReference>
<feature type="compositionally biased region" description="Low complexity" evidence="1">
    <location>
        <begin position="43"/>
        <end position="52"/>
    </location>
</feature>
<keyword evidence="3" id="KW-1185">Reference proteome</keyword>
<comment type="caution">
    <text evidence="2">The sequence shown here is derived from an EMBL/GenBank/DDBJ whole genome shotgun (WGS) entry which is preliminary data.</text>
</comment>
<dbReference type="Proteomes" id="UP001139700">
    <property type="component" value="Unassembled WGS sequence"/>
</dbReference>
<gene>
    <name evidence="2" type="ORF">LXM24_09430</name>
</gene>
<evidence type="ECO:0000256" key="1">
    <source>
        <dbReference type="SAM" id="MobiDB-lite"/>
    </source>
</evidence>
<sequence length="672" mass="76706">MRIAFCIILFFLGSFIFFTPTIQAQVRMPGGMQMPGNTGSSGARGQQGNNTGTTGGAQTGGVILDDSTKSIYGPATTHHYFENDILNNRDSLRYRVDTNLTNFHRWTPVDRSWGKLTDLGNTVTATRNLLFAPREDIGTQLGFRSYDAYAIKPEEVQYMDTKSQHTELNFISGARKTSLGSFSYTQNVHSRFNFGLGFRRLTSNKQYGFVNTLNSGAFLGQNWTLLMHTSFFSKNKKYLILAHYRHMNTKVREQGGVIPNVGDDGVVDKYSYDGAARISDDANSWERRQGLHIYQQYRLANGFQVFQQADYSTVIDRYTDLAIARGLEKEVYPAAKYDSAKTRQDIYYKLFDNKIGVKGFYSGFNYRAYIRQRFYGMRAATQLGNEIGETYTTYRTGLKFDNIIGAWLGYYLKDSVNYLTAEADLNLAANVEYRLKGELSTRWGMAGFQSIQTAPDLLVQRYLSNHFDWRNNFDPTKVQTIYASLPLKTEKISFVPEIQIHQVNDYIYYDSLALPKQLNSGFRLLRVGFNSGINLKKWNFTTMGFLTLNDNSDVIRIPALFASGEVTYDLVYAKVLFIQLGLAARYRSGYLADSYMPITQQFHIQNDYRLGDNLIVDGFANVRIKRVRLFFKMQYLNQGGNFGLFPKGYYIAPNYLGLARSFSFGVNWPLFD</sequence>
<protein>
    <submittedName>
        <fullName evidence="2">Porin</fullName>
    </submittedName>
</protein>
<dbReference type="EMBL" id="JAJTTA010000002">
    <property type="protein sequence ID" value="MCF0040305.1"/>
    <property type="molecule type" value="Genomic_DNA"/>
</dbReference>
<name>A0A9X1PB93_9BACT</name>